<evidence type="ECO:0000256" key="1">
    <source>
        <dbReference type="ARBA" id="ARBA00007521"/>
    </source>
</evidence>
<evidence type="ECO:0000256" key="2">
    <source>
        <dbReference type="ARBA" id="ARBA00022649"/>
    </source>
</evidence>
<keyword evidence="2" id="KW-1277">Toxin-antitoxin system</keyword>
<gene>
    <name evidence="3" type="ORF">P0Y48_03895</name>
</gene>
<dbReference type="Proteomes" id="UP001213972">
    <property type="component" value="Chromosome"/>
</dbReference>
<sequence>MFAWLRRLLGGRRARAAKPTAARREAGFDRVTLTWEVPQPQSRSVHIVYAPRRDRLPDAGEVVWAWVPFQENPADGKDRPLLVIARHDVQRVYALKLTSRPPQGRRDHVSIGVGAWDRQGRESWVDLDQLYSVHHGGVRRVGAALDRRTFAAVGRALSARHGWRFEG</sequence>
<evidence type="ECO:0000313" key="4">
    <source>
        <dbReference type="Proteomes" id="UP001213972"/>
    </source>
</evidence>
<name>A0AAJ6B3W9_9MICO</name>
<organism evidence="3 4">
    <name type="scientific">Candidatus Microbacterium phytovorans</name>
    <dbReference type="NCBI Taxonomy" id="3121374"/>
    <lineage>
        <taxon>Bacteria</taxon>
        <taxon>Bacillati</taxon>
        <taxon>Actinomycetota</taxon>
        <taxon>Actinomycetes</taxon>
        <taxon>Micrococcales</taxon>
        <taxon>Microbacteriaceae</taxon>
        <taxon>Microbacterium</taxon>
    </lineage>
</organism>
<dbReference type="AlphaFoldDB" id="A0AAJ6B3W9"/>
<dbReference type="Pfam" id="PF02452">
    <property type="entry name" value="PemK_toxin"/>
    <property type="match status" value="1"/>
</dbReference>
<protein>
    <submittedName>
        <fullName evidence="3">Type II toxin-antitoxin system PemK/MazF family toxin</fullName>
    </submittedName>
</protein>
<accession>A0AAJ6B3W9</accession>
<reference evidence="3" key="1">
    <citation type="submission" date="2023-03" db="EMBL/GenBank/DDBJ databases">
        <title>Andean soil-derived lignocellulolytic bacterial consortium as a source of novel taxa and putative plastic-active enzymes.</title>
        <authorList>
            <person name="Diaz-Garcia L."/>
            <person name="Chuvochina M."/>
            <person name="Feuerriegel G."/>
            <person name="Bunk B."/>
            <person name="Sproer C."/>
            <person name="Streit W.R."/>
            <person name="Rodriguez L.M."/>
            <person name="Overmann J."/>
            <person name="Jimenez D.J."/>
        </authorList>
    </citation>
    <scope>NUCLEOTIDE SEQUENCE</scope>
    <source>
        <strain evidence="3">MAG 4610</strain>
    </source>
</reference>
<dbReference type="EMBL" id="CP119321">
    <property type="protein sequence ID" value="WEK14358.1"/>
    <property type="molecule type" value="Genomic_DNA"/>
</dbReference>
<dbReference type="SUPFAM" id="SSF50118">
    <property type="entry name" value="Cell growth inhibitor/plasmid maintenance toxic component"/>
    <property type="match status" value="1"/>
</dbReference>
<dbReference type="InterPro" id="IPR003477">
    <property type="entry name" value="PemK-like"/>
</dbReference>
<proteinExistence type="inferred from homology"/>
<comment type="similarity">
    <text evidence="1">Belongs to the PemK/MazF family.</text>
</comment>
<dbReference type="InterPro" id="IPR011067">
    <property type="entry name" value="Plasmid_toxin/cell-grow_inhib"/>
</dbReference>
<evidence type="ECO:0000313" key="3">
    <source>
        <dbReference type="EMBL" id="WEK14358.1"/>
    </source>
</evidence>
<dbReference type="GO" id="GO:0003677">
    <property type="term" value="F:DNA binding"/>
    <property type="evidence" value="ECO:0007669"/>
    <property type="project" value="InterPro"/>
</dbReference>
<dbReference type="Gene3D" id="2.30.30.110">
    <property type="match status" value="1"/>
</dbReference>